<accession>A0A816I5L1</accession>
<name>A0A816I5L1_BRANA</name>
<proteinExistence type="predicted"/>
<gene>
    <name evidence="1" type="ORF">DARMORV10_C03P17320.1</name>
</gene>
<protein>
    <submittedName>
        <fullName evidence="1">(rape) hypothetical protein</fullName>
    </submittedName>
</protein>
<reference evidence="1" key="1">
    <citation type="submission" date="2021-01" db="EMBL/GenBank/DDBJ databases">
        <authorList>
            <consortium name="Genoscope - CEA"/>
            <person name="William W."/>
        </authorList>
    </citation>
    <scope>NUCLEOTIDE SEQUENCE</scope>
</reference>
<dbReference type="AlphaFoldDB" id="A0A816I5L1"/>
<sequence length="110" mass="12132">MDAARASPCGSPCNGLRSRMLQPTCKFRSGQGSNSGADTPAGAPIPLDQSNLVRCPNITSTIFDKCLPLWLRPERKDNWWFTRRTLEDAVKSVTDESSEVGRIMRSGDVF</sequence>
<evidence type="ECO:0000313" key="1">
    <source>
        <dbReference type="EMBL" id="CAF1699112.1"/>
    </source>
</evidence>
<dbReference type="EMBL" id="HG994367">
    <property type="protein sequence ID" value="CAF1699112.1"/>
    <property type="molecule type" value="Genomic_DNA"/>
</dbReference>
<organism evidence="1">
    <name type="scientific">Brassica napus</name>
    <name type="common">Rape</name>
    <dbReference type="NCBI Taxonomy" id="3708"/>
    <lineage>
        <taxon>Eukaryota</taxon>
        <taxon>Viridiplantae</taxon>
        <taxon>Streptophyta</taxon>
        <taxon>Embryophyta</taxon>
        <taxon>Tracheophyta</taxon>
        <taxon>Spermatophyta</taxon>
        <taxon>Magnoliopsida</taxon>
        <taxon>eudicotyledons</taxon>
        <taxon>Gunneridae</taxon>
        <taxon>Pentapetalae</taxon>
        <taxon>rosids</taxon>
        <taxon>malvids</taxon>
        <taxon>Brassicales</taxon>
        <taxon>Brassicaceae</taxon>
        <taxon>Brassiceae</taxon>
        <taxon>Brassica</taxon>
    </lineage>
</organism>
<dbReference type="Proteomes" id="UP001295469">
    <property type="component" value="Chromosome C03"/>
</dbReference>